<feature type="domain" description="Calcineurin-like phosphoesterase" evidence="1">
    <location>
        <begin position="45"/>
        <end position="202"/>
    </location>
</feature>
<protein>
    <recommendedName>
        <fullName evidence="1">Calcineurin-like phosphoesterase domain-containing protein</fullName>
    </recommendedName>
</protein>
<dbReference type="InterPro" id="IPR029052">
    <property type="entry name" value="Metallo-depent_PP-like"/>
</dbReference>
<organism evidence="2 3">
    <name type="scientific">Virgibacillus indicus</name>
    <dbReference type="NCBI Taxonomy" id="2024554"/>
    <lineage>
        <taxon>Bacteria</taxon>
        <taxon>Bacillati</taxon>
        <taxon>Bacillota</taxon>
        <taxon>Bacilli</taxon>
        <taxon>Bacillales</taxon>
        <taxon>Bacillaceae</taxon>
        <taxon>Virgibacillus</taxon>
    </lineage>
</organism>
<gene>
    <name evidence="2" type="ORF">CIL03_02800</name>
</gene>
<dbReference type="EMBL" id="NPMS01000001">
    <property type="protein sequence ID" value="OZU90085.1"/>
    <property type="molecule type" value="Genomic_DNA"/>
</dbReference>
<dbReference type="Proteomes" id="UP000216498">
    <property type="component" value="Unassembled WGS sequence"/>
</dbReference>
<accession>A0A265NE69</accession>
<evidence type="ECO:0000313" key="2">
    <source>
        <dbReference type="EMBL" id="OZU90085.1"/>
    </source>
</evidence>
<evidence type="ECO:0000313" key="3">
    <source>
        <dbReference type="Proteomes" id="UP000216498"/>
    </source>
</evidence>
<keyword evidence="3" id="KW-1185">Reference proteome</keyword>
<dbReference type="GO" id="GO:0008758">
    <property type="term" value="F:UDP-2,3-diacylglucosamine hydrolase activity"/>
    <property type="evidence" value="ECO:0007669"/>
    <property type="project" value="TreeGrafter"/>
</dbReference>
<proteinExistence type="predicted"/>
<reference evidence="2 3" key="1">
    <citation type="submission" date="2017-08" db="EMBL/GenBank/DDBJ databases">
        <title>Virgibacillus indicus sp. nov. and Virgibacillus profoundi sp. nov, two moderately halophilic bacteria isolated from marine sediment by using the Microfluidic Streak Plate.</title>
        <authorList>
            <person name="Xu B."/>
            <person name="Hu B."/>
            <person name="Wang J."/>
            <person name="Zhu Y."/>
            <person name="Huang L."/>
            <person name="Du W."/>
            <person name="Huang Y."/>
        </authorList>
    </citation>
    <scope>NUCLEOTIDE SEQUENCE [LARGE SCALE GENOMIC DNA]</scope>
    <source>
        <strain evidence="2 3">IO3-P2-C2</strain>
    </source>
</reference>
<dbReference type="PANTHER" id="PTHR31302:SF32">
    <property type="entry name" value="PHOSPHOESTERASE"/>
    <property type="match status" value="1"/>
</dbReference>
<evidence type="ECO:0000259" key="1">
    <source>
        <dbReference type="Pfam" id="PF00149"/>
    </source>
</evidence>
<dbReference type="OrthoDB" id="9780884at2"/>
<dbReference type="SUPFAM" id="SSF56300">
    <property type="entry name" value="Metallo-dependent phosphatases"/>
    <property type="match status" value="1"/>
</dbReference>
<dbReference type="GO" id="GO:0016020">
    <property type="term" value="C:membrane"/>
    <property type="evidence" value="ECO:0007669"/>
    <property type="project" value="GOC"/>
</dbReference>
<dbReference type="AlphaFoldDB" id="A0A265NE69"/>
<dbReference type="InterPro" id="IPR051158">
    <property type="entry name" value="Metallophosphoesterase_sf"/>
</dbReference>
<dbReference type="PANTHER" id="PTHR31302">
    <property type="entry name" value="TRANSMEMBRANE PROTEIN WITH METALLOPHOSPHOESTERASE DOMAIN-RELATED"/>
    <property type="match status" value="1"/>
</dbReference>
<dbReference type="Gene3D" id="3.60.21.10">
    <property type="match status" value="1"/>
</dbReference>
<name>A0A265NE69_9BACI</name>
<sequence>MVYILLIITFISLLLIYMYFKAHHDTIDYRTIIDERLPASFINLHIFFISDVHRRNIRESTLDSISQSIDAVIIGGDLTEKGVPLERTLNNIKKLKKWDAPVFFVWGNNDYEEYPDKIYSMLLQENVTILANNHKDLIRDGQTISFIGLDCCTYREARLDQAQKGAKGSYNILITHNPSPFDAFETASKEKLHTVLAGHTHGGQIRIFGFGPYERGKLHKIHNTNKLVSEGYGYTGVPFRLGTKSECHVITFSDKSE</sequence>
<dbReference type="GO" id="GO:0009245">
    <property type="term" value="P:lipid A biosynthetic process"/>
    <property type="evidence" value="ECO:0007669"/>
    <property type="project" value="TreeGrafter"/>
</dbReference>
<dbReference type="RefSeq" id="WP_094883683.1">
    <property type="nucleotide sequence ID" value="NZ_NPMS01000001.1"/>
</dbReference>
<dbReference type="InterPro" id="IPR004843">
    <property type="entry name" value="Calcineurin-like_PHP"/>
</dbReference>
<dbReference type="Pfam" id="PF00149">
    <property type="entry name" value="Metallophos"/>
    <property type="match status" value="1"/>
</dbReference>
<comment type="caution">
    <text evidence="2">The sequence shown here is derived from an EMBL/GenBank/DDBJ whole genome shotgun (WGS) entry which is preliminary data.</text>
</comment>